<dbReference type="Gene3D" id="2.130.10.10">
    <property type="entry name" value="YVTN repeat-like/Quinoprotein amine dehydrogenase"/>
    <property type="match status" value="1"/>
</dbReference>
<reference evidence="4" key="1">
    <citation type="submission" date="2021-01" db="EMBL/GenBank/DDBJ databases">
        <authorList>
            <person name="Corre E."/>
            <person name="Pelletier E."/>
            <person name="Niang G."/>
            <person name="Scheremetjew M."/>
            <person name="Finn R."/>
            <person name="Kale V."/>
            <person name="Holt S."/>
            <person name="Cochrane G."/>
            <person name="Meng A."/>
            <person name="Brown T."/>
            <person name="Cohen L."/>
        </authorList>
    </citation>
    <scope>NUCLEOTIDE SEQUENCE</scope>
    <source>
        <strain evidence="4">CCCM811</strain>
    </source>
</reference>
<keyword evidence="2" id="KW-0677">Repeat</keyword>
<dbReference type="PANTHER" id="PTHR10971">
    <property type="entry name" value="MRNA EXPORT FACTOR AND BUB3"/>
    <property type="match status" value="1"/>
</dbReference>
<organism evidence="4">
    <name type="scientific">Lotharella globosa</name>
    <dbReference type="NCBI Taxonomy" id="91324"/>
    <lineage>
        <taxon>Eukaryota</taxon>
        <taxon>Sar</taxon>
        <taxon>Rhizaria</taxon>
        <taxon>Cercozoa</taxon>
        <taxon>Chlorarachniophyceae</taxon>
        <taxon>Lotharella</taxon>
    </lineage>
</organism>
<name>A0A6U3D2A9_9EUKA</name>
<proteinExistence type="predicted"/>
<sequence length="356" mass="39754">MDATDGPQLIEYATHSVDFTPFETRWIPCSPRFVCLGSNPKGTGALVVYELHKGKLKEATKLTTPLGLKCGTFGASFFEKRQVATGDYGGHLNIWDLNDLKKPVYTAKAHSSIINCIDGVGGLNIGYGAPEIVTGSRDGCVRVWDPRQTSAVCSIEPAQGETPRECWAVAFGNSFNDNERMVACGYDNGDLKMLDLRTQKLVWECNVNNGIVGLQFDRKDIEMNKLVVTTLESRFRVFDMRTYHPTIQYSSLTKQAHKSTVWCVSHLPQNRDVMMTLGGNGTLNLWKYRYPAKRREDDGKGNDKGVMGTLELLNSKRFSEQPIVSFDWSMDKQGLCAMCSLDQQVRVAIVTKTQKL</sequence>
<dbReference type="AlphaFoldDB" id="A0A6U3D2A9"/>
<dbReference type="InterPro" id="IPR036322">
    <property type="entry name" value="WD40_repeat_dom_sf"/>
</dbReference>
<evidence type="ECO:0000313" key="4">
    <source>
        <dbReference type="EMBL" id="CAE0664712.1"/>
    </source>
</evidence>
<dbReference type="EMBL" id="HBIV01022681">
    <property type="protein sequence ID" value="CAE0664712.1"/>
    <property type="molecule type" value="Transcribed_RNA"/>
</dbReference>
<dbReference type="InterPro" id="IPR001680">
    <property type="entry name" value="WD40_rpt"/>
</dbReference>
<feature type="repeat" description="WD" evidence="3">
    <location>
        <begin position="132"/>
        <end position="154"/>
    </location>
</feature>
<accession>A0A6U3D2A9</accession>
<dbReference type="PROSITE" id="PS50082">
    <property type="entry name" value="WD_REPEATS_2"/>
    <property type="match status" value="1"/>
</dbReference>
<evidence type="ECO:0000256" key="1">
    <source>
        <dbReference type="ARBA" id="ARBA00022574"/>
    </source>
</evidence>
<dbReference type="Pfam" id="PF00400">
    <property type="entry name" value="WD40"/>
    <property type="match status" value="2"/>
</dbReference>
<keyword evidence="1 3" id="KW-0853">WD repeat</keyword>
<gene>
    <name evidence="4" type="ORF">LGLO00237_LOCUS16317</name>
</gene>
<dbReference type="InterPro" id="IPR015943">
    <property type="entry name" value="WD40/YVTN_repeat-like_dom_sf"/>
</dbReference>
<dbReference type="SMART" id="SM00320">
    <property type="entry name" value="WD40"/>
    <property type="match status" value="5"/>
</dbReference>
<evidence type="ECO:0000256" key="2">
    <source>
        <dbReference type="ARBA" id="ARBA00022737"/>
    </source>
</evidence>
<evidence type="ECO:0000256" key="3">
    <source>
        <dbReference type="PROSITE-ProRule" id="PRU00221"/>
    </source>
</evidence>
<dbReference type="SUPFAM" id="SSF50978">
    <property type="entry name" value="WD40 repeat-like"/>
    <property type="match status" value="1"/>
</dbReference>
<protein>
    <submittedName>
        <fullName evidence="4">Uncharacterized protein</fullName>
    </submittedName>
</protein>